<sequence>MPSTLRFRSSYPTDKDPMTVPPTPKSPHGAYTGTPIPNPSKDRLSLRLRILFGIFALAAILSFAIFECRHLLIPSADIGIIPTRSSVYWKAKSALFAAEQARKRFGPPVEEVQAVFADQDAFQITGAWGDRAWIRMFPKGDGRVNVRDPRSLGLPRSAAAVDGNGGVVADTEVYEVAVVKQLECLAFLRSTLIEYDHEMHPSAHDRAHAFHCLDHIRQALLCVADTTLEPTNYGGIAASSPPQHHVGDDPKL</sequence>
<feature type="region of interest" description="Disordered" evidence="4">
    <location>
        <begin position="1"/>
        <end position="36"/>
    </location>
</feature>
<comment type="caution">
    <text evidence="6">The sequence shown here is derived from an EMBL/GenBank/DDBJ whole genome shotgun (WGS) entry which is preliminary data.</text>
</comment>
<dbReference type="GO" id="GO:0043386">
    <property type="term" value="P:mycotoxin biosynthetic process"/>
    <property type="evidence" value="ECO:0007669"/>
    <property type="project" value="InterPro"/>
</dbReference>
<dbReference type="Pfam" id="PF11807">
    <property type="entry name" value="UstYa"/>
    <property type="match status" value="1"/>
</dbReference>
<accession>A0AA38X3Q0</accession>
<evidence type="ECO:0008006" key="8">
    <source>
        <dbReference type="Google" id="ProtNLM"/>
    </source>
</evidence>
<keyword evidence="7" id="KW-1185">Reference proteome</keyword>
<evidence type="ECO:0000313" key="7">
    <source>
        <dbReference type="Proteomes" id="UP001172673"/>
    </source>
</evidence>
<evidence type="ECO:0000256" key="1">
    <source>
        <dbReference type="ARBA" id="ARBA00004685"/>
    </source>
</evidence>
<dbReference type="PANTHER" id="PTHR33365:SF11">
    <property type="entry name" value="TAT PATHWAY SIGNAL SEQUENCE"/>
    <property type="match status" value="1"/>
</dbReference>
<keyword evidence="5" id="KW-1133">Transmembrane helix</keyword>
<evidence type="ECO:0000256" key="3">
    <source>
        <dbReference type="ARBA" id="ARBA00035112"/>
    </source>
</evidence>
<evidence type="ECO:0000256" key="4">
    <source>
        <dbReference type="SAM" id="MobiDB-lite"/>
    </source>
</evidence>
<proteinExistence type="inferred from homology"/>
<feature type="compositionally biased region" description="Polar residues" evidence="4">
    <location>
        <begin position="1"/>
        <end position="12"/>
    </location>
</feature>
<dbReference type="EMBL" id="JAPDRK010000014">
    <property type="protein sequence ID" value="KAJ9606274.1"/>
    <property type="molecule type" value="Genomic_DNA"/>
</dbReference>
<keyword evidence="2" id="KW-0560">Oxidoreductase</keyword>
<gene>
    <name evidence="6" type="ORF">H2200_009235</name>
</gene>
<keyword evidence="5" id="KW-0472">Membrane</keyword>
<dbReference type="GO" id="GO:0016491">
    <property type="term" value="F:oxidoreductase activity"/>
    <property type="evidence" value="ECO:0007669"/>
    <property type="project" value="UniProtKB-KW"/>
</dbReference>
<comment type="pathway">
    <text evidence="1">Mycotoxin biosynthesis.</text>
</comment>
<dbReference type="AlphaFoldDB" id="A0AA38X3Q0"/>
<feature type="transmembrane region" description="Helical" evidence="5">
    <location>
        <begin position="48"/>
        <end position="66"/>
    </location>
</feature>
<comment type="similarity">
    <text evidence="3">Belongs to the ustYa family.</text>
</comment>
<name>A0AA38X3Q0_9EURO</name>
<dbReference type="InterPro" id="IPR021765">
    <property type="entry name" value="UstYa-like"/>
</dbReference>
<reference evidence="6" key="1">
    <citation type="submission" date="2022-10" db="EMBL/GenBank/DDBJ databases">
        <title>Culturing micro-colonial fungi from biological soil crusts in the Mojave desert and describing Neophaeococcomyces mojavensis, and introducing the new genera and species Taxawa tesnikishii.</title>
        <authorList>
            <person name="Kurbessoian T."/>
            <person name="Stajich J.E."/>
        </authorList>
    </citation>
    <scope>NUCLEOTIDE SEQUENCE</scope>
    <source>
        <strain evidence="6">TK_41</strain>
    </source>
</reference>
<dbReference type="Proteomes" id="UP001172673">
    <property type="component" value="Unassembled WGS sequence"/>
</dbReference>
<protein>
    <recommendedName>
        <fullName evidence="8">DUF3328 domain containing protein</fullName>
    </recommendedName>
</protein>
<dbReference type="PANTHER" id="PTHR33365">
    <property type="entry name" value="YALI0B05434P"/>
    <property type="match status" value="1"/>
</dbReference>
<evidence type="ECO:0000313" key="6">
    <source>
        <dbReference type="EMBL" id="KAJ9606274.1"/>
    </source>
</evidence>
<evidence type="ECO:0000256" key="2">
    <source>
        <dbReference type="ARBA" id="ARBA00023002"/>
    </source>
</evidence>
<keyword evidence="5" id="KW-0812">Transmembrane</keyword>
<evidence type="ECO:0000256" key="5">
    <source>
        <dbReference type="SAM" id="Phobius"/>
    </source>
</evidence>
<organism evidence="6 7">
    <name type="scientific">Cladophialophora chaetospira</name>
    <dbReference type="NCBI Taxonomy" id="386627"/>
    <lineage>
        <taxon>Eukaryota</taxon>
        <taxon>Fungi</taxon>
        <taxon>Dikarya</taxon>
        <taxon>Ascomycota</taxon>
        <taxon>Pezizomycotina</taxon>
        <taxon>Eurotiomycetes</taxon>
        <taxon>Chaetothyriomycetidae</taxon>
        <taxon>Chaetothyriales</taxon>
        <taxon>Herpotrichiellaceae</taxon>
        <taxon>Cladophialophora</taxon>
    </lineage>
</organism>